<organism evidence="6 7">
    <name type="scientific">Persephonella hydrogeniphila</name>
    <dbReference type="NCBI Taxonomy" id="198703"/>
    <lineage>
        <taxon>Bacteria</taxon>
        <taxon>Pseudomonadati</taxon>
        <taxon>Aquificota</taxon>
        <taxon>Aquificia</taxon>
        <taxon>Aquificales</taxon>
        <taxon>Hydrogenothermaceae</taxon>
        <taxon>Persephonella</taxon>
    </lineage>
</organism>
<evidence type="ECO:0000313" key="6">
    <source>
        <dbReference type="EMBL" id="SNZ06729.1"/>
    </source>
</evidence>
<dbReference type="Gene3D" id="2.30.110.10">
    <property type="entry name" value="Electron Transport, Fmn-binding Protein, Chain A"/>
    <property type="match status" value="1"/>
</dbReference>
<dbReference type="SMART" id="SM00903">
    <property type="entry name" value="Flavin_Reduct"/>
    <property type="match status" value="1"/>
</dbReference>
<evidence type="ECO:0000256" key="3">
    <source>
        <dbReference type="ARBA" id="ARBA00022643"/>
    </source>
</evidence>
<gene>
    <name evidence="6" type="ORF">SAMN06265182_0777</name>
</gene>
<evidence type="ECO:0000256" key="4">
    <source>
        <dbReference type="ARBA" id="ARBA00038054"/>
    </source>
</evidence>
<dbReference type="AlphaFoldDB" id="A0A285NBC3"/>
<dbReference type="PANTHER" id="PTHR33798:SF5">
    <property type="entry name" value="FLAVIN REDUCTASE LIKE DOMAIN-CONTAINING PROTEIN"/>
    <property type="match status" value="1"/>
</dbReference>
<accession>A0A285NBC3</accession>
<dbReference type="PANTHER" id="PTHR33798">
    <property type="entry name" value="FLAVOPROTEIN OXYGENASE"/>
    <property type="match status" value="1"/>
</dbReference>
<dbReference type="SUPFAM" id="SSF50475">
    <property type="entry name" value="FMN-binding split barrel"/>
    <property type="match status" value="1"/>
</dbReference>
<protein>
    <submittedName>
        <fullName evidence="6">NADH-FMN oxidoreductase RutF, flavin reductase (DIM6/NTAB) family</fullName>
    </submittedName>
</protein>
<dbReference type="GO" id="GO:0010181">
    <property type="term" value="F:FMN binding"/>
    <property type="evidence" value="ECO:0007669"/>
    <property type="project" value="InterPro"/>
</dbReference>
<evidence type="ECO:0000256" key="2">
    <source>
        <dbReference type="ARBA" id="ARBA00022630"/>
    </source>
</evidence>
<evidence type="ECO:0000313" key="7">
    <source>
        <dbReference type="Proteomes" id="UP000219036"/>
    </source>
</evidence>
<keyword evidence="3" id="KW-0288">FMN</keyword>
<comment type="cofactor">
    <cofactor evidence="1">
        <name>FMN</name>
        <dbReference type="ChEBI" id="CHEBI:58210"/>
    </cofactor>
</comment>
<evidence type="ECO:0000259" key="5">
    <source>
        <dbReference type="SMART" id="SM00903"/>
    </source>
</evidence>
<dbReference type="Pfam" id="PF01613">
    <property type="entry name" value="Flavin_Reduct"/>
    <property type="match status" value="1"/>
</dbReference>
<keyword evidence="2" id="KW-0285">Flavoprotein</keyword>
<dbReference type="GO" id="GO:0016646">
    <property type="term" value="F:oxidoreductase activity, acting on the CH-NH group of donors, NAD or NADP as acceptor"/>
    <property type="evidence" value="ECO:0007669"/>
    <property type="project" value="UniProtKB-ARBA"/>
</dbReference>
<keyword evidence="7" id="KW-1185">Reference proteome</keyword>
<dbReference type="RefSeq" id="WP_096999954.1">
    <property type="nucleotide sequence ID" value="NZ_OBEI01000002.1"/>
</dbReference>
<dbReference type="InterPro" id="IPR002563">
    <property type="entry name" value="Flavin_Rdtase-like_dom"/>
</dbReference>
<dbReference type="OrthoDB" id="9794638at2"/>
<dbReference type="EMBL" id="OBEI01000002">
    <property type="protein sequence ID" value="SNZ06729.1"/>
    <property type="molecule type" value="Genomic_DNA"/>
</dbReference>
<feature type="domain" description="Flavin reductase like" evidence="5">
    <location>
        <begin position="19"/>
        <end position="170"/>
    </location>
</feature>
<name>A0A285NBC3_9AQUI</name>
<dbReference type="InterPro" id="IPR012349">
    <property type="entry name" value="Split_barrel_FMN-bd"/>
</dbReference>
<proteinExistence type="inferred from homology"/>
<evidence type="ECO:0000256" key="1">
    <source>
        <dbReference type="ARBA" id="ARBA00001917"/>
    </source>
</evidence>
<sequence length="202" mass="22572">MEINVKKLEPKQIYKLMTSIIVPRPIAWISTVSKKGVYNLAPFSYFGGISSEPPLIMVSIGSKSPGEKKDTWKNIEETGEFVINMVTKEVLAEMNITALPFEEEVDEFEKAGLTPVPSTVVKPPRVKESPVSVECRRYEIIEIGKMGVVLGEILNVHVRDDILNEKGYVDTTKLEIVGRLGGANYCLITADNTFELKRPDKE</sequence>
<comment type="similarity">
    <text evidence="4">Belongs to the flavoredoxin family.</text>
</comment>
<dbReference type="Proteomes" id="UP000219036">
    <property type="component" value="Unassembled WGS sequence"/>
</dbReference>
<reference evidence="7" key="1">
    <citation type="submission" date="2017-09" db="EMBL/GenBank/DDBJ databases">
        <authorList>
            <person name="Varghese N."/>
            <person name="Submissions S."/>
        </authorList>
    </citation>
    <scope>NUCLEOTIDE SEQUENCE [LARGE SCALE GENOMIC DNA]</scope>
    <source>
        <strain evidence="7">DSM 15103</strain>
    </source>
</reference>